<organism evidence="1 2">
    <name type="scientific">Sphingopyxis fribergensis</name>
    <dbReference type="NCBI Taxonomy" id="1515612"/>
    <lineage>
        <taxon>Bacteria</taxon>
        <taxon>Pseudomonadati</taxon>
        <taxon>Pseudomonadota</taxon>
        <taxon>Alphaproteobacteria</taxon>
        <taxon>Sphingomonadales</taxon>
        <taxon>Sphingomonadaceae</taxon>
        <taxon>Sphingopyxis</taxon>
    </lineage>
</organism>
<dbReference type="KEGG" id="sphk:SKP52_14220"/>
<dbReference type="OrthoDB" id="7450794at2"/>
<dbReference type="Proteomes" id="UP000030907">
    <property type="component" value="Chromosome"/>
</dbReference>
<accession>A0A0A7PIE5</accession>
<sequence length="79" mass="8640">MHIIQIQGRIDVPDGTTPIPGIENQFRLPSGQIASVHPVIELAIGPDTDDHRDLTYSEAASMGILLDLYDRTATLRTSN</sequence>
<dbReference type="STRING" id="1515612.SKP52_14220"/>
<dbReference type="RefSeq" id="WP_081997376.1">
    <property type="nucleotide sequence ID" value="NZ_CP009122.1"/>
</dbReference>
<reference evidence="1 2" key="1">
    <citation type="journal article" date="2015" name="Int. J. Syst. Evol. Microbiol.">
        <title>Description of Sphingopyxis fribergensis sp. nov. - a soil bacterium with the ability to degrade styrene and phenylacetic acid.</title>
        <authorList>
            <person name="Oelschlagel M."/>
            <person name="Ruckert C."/>
            <person name="Kalinowski J."/>
            <person name="Schmidt G."/>
            <person name="Schlomann M."/>
            <person name="Tischler D."/>
        </authorList>
    </citation>
    <scope>NUCLEOTIDE SEQUENCE [LARGE SCALE GENOMIC DNA]</scope>
    <source>
        <strain evidence="1 2">Kp5.2</strain>
    </source>
</reference>
<evidence type="ECO:0000313" key="2">
    <source>
        <dbReference type="Proteomes" id="UP000030907"/>
    </source>
</evidence>
<proteinExistence type="predicted"/>
<name>A0A0A7PIE5_9SPHN</name>
<keyword evidence="2" id="KW-1185">Reference proteome</keyword>
<protein>
    <submittedName>
        <fullName evidence="1">Uncharacterized protein</fullName>
    </submittedName>
</protein>
<dbReference type="HOGENOM" id="CLU_2636211_0_0_5"/>
<dbReference type="AlphaFoldDB" id="A0A0A7PIE5"/>
<dbReference type="EMBL" id="CP009122">
    <property type="protein sequence ID" value="AJA09729.1"/>
    <property type="molecule type" value="Genomic_DNA"/>
</dbReference>
<evidence type="ECO:0000313" key="1">
    <source>
        <dbReference type="EMBL" id="AJA09729.1"/>
    </source>
</evidence>
<gene>
    <name evidence="1" type="ORF">SKP52_14220</name>
</gene>